<dbReference type="InterPro" id="IPR018165">
    <property type="entry name" value="Ala-tRNA-synth_IIc_core"/>
</dbReference>
<dbReference type="STRING" id="469383.Cwoe_3034"/>
<feature type="domain" description="Alanyl-transfer RNA synthetases family profile" evidence="14">
    <location>
        <begin position="3"/>
        <end position="717"/>
    </location>
</feature>
<dbReference type="Proteomes" id="UP000008229">
    <property type="component" value="Chromosome"/>
</dbReference>
<keyword evidence="3 13" id="KW-0436">Ligase</keyword>
<protein>
    <recommendedName>
        <fullName evidence="13">Alanine--tRNA ligase</fullName>
        <ecNumber evidence="13">6.1.1.7</ecNumber>
    </recommendedName>
    <alternativeName>
        <fullName evidence="13">Alanyl-tRNA synthetase</fullName>
        <shortName evidence="13">AlaRS</shortName>
    </alternativeName>
</protein>
<dbReference type="CDD" id="cd00673">
    <property type="entry name" value="AlaRS_core"/>
    <property type="match status" value="1"/>
</dbReference>
<dbReference type="EMBL" id="CP001854">
    <property type="protein sequence ID" value="ADB51453.1"/>
    <property type="molecule type" value="Genomic_DNA"/>
</dbReference>
<accession>D3FCU1</accession>
<gene>
    <name evidence="13" type="primary">alaS</name>
    <name evidence="15" type="ordered locus">Cwoe_3034</name>
</gene>
<feature type="binding site" evidence="13">
    <location>
        <position position="678"/>
    </location>
    <ligand>
        <name>Zn(2+)</name>
        <dbReference type="ChEBI" id="CHEBI:29105"/>
    </ligand>
</feature>
<dbReference type="HAMAP" id="MF_00036_B">
    <property type="entry name" value="Ala_tRNA_synth_B"/>
    <property type="match status" value="1"/>
</dbReference>
<dbReference type="Gene3D" id="3.10.310.40">
    <property type="match status" value="1"/>
</dbReference>
<evidence type="ECO:0000259" key="14">
    <source>
        <dbReference type="PROSITE" id="PS50860"/>
    </source>
</evidence>
<dbReference type="OrthoDB" id="9803884at2"/>
<keyword evidence="9 13" id="KW-0648">Protein biosynthesis</keyword>
<keyword evidence="5 13" id="KW-0547">Nucleotide-binding</keyword>
<dbReference type="AlphaFoldDB" id="D3FCU1"/>
<evidence type="ECO:0000256" key="11">
    <source>
        <dbReference type="ARBA" id="ARBA00024779"/>
    </source>
</evidence>
<evidence type="ECO:0000256" key="4">
    <source>
        <dbReference type="ARBA" id="ARBA00022723"/>
    </source>
</evidence>
<keyword evidence="16" id="KW-1185">Reference proteome</keyword>
<reference evidence="16" key="2">
    <citation type="submission" date="2010-01" db="EMBL/GenBank/DDBJ databases">
        <title>The complete genome of Conexibacter woesei DSM 14684.</title>
        <authorList>
            <consortium name="US DOE Joint Genome Institute (JGI-PGF)"/>
            <person name="Lucas S."/>
            <person name="Copeland A."/>
            <person name="Lapidus A."/>
            <person name="Glavina del Rio T."/>
            <person name="Dalin E."/>
            <person name="Tice H."/>
            <person name="Bruce D."/>
            <person name="Goodwin L."/>
            <person name="Pitluck S."/>
            <person name="Kyrpides N."/>
            <person name="Mavromatis K."/>
            <person name="Ivanova N."/>
            <person name="Mikhailova N."/>
            <person name="Chertkov O."/>
            <person name="Brettin T."/>
            <person name="Detter J.C."/>
            <person name="Han C."/>
            <person name="Larimer F."/>
            <person name="Land M."/>
            <person name="Hauser L."/>
            <person name="Markowitz V."/>
            <person name="Cheng J.-F."/>
            <person name="Hugenholtz P."/>
            <person name="Woyke T."/>
            <person name="Wu D."/>
            <person name="Pukall R."/>
            <person name="Steenblock K."/>
            <person name="Schneider S."/>
            <person name="Klenk H.-P."/>
            <person name="Eisen J.A."/>
        </authorList>
    </citation>
    <scope>NUCLEOTIDE SEQUENCE [LARGE SCALE GENOMIC DNA]</scope>
    <source>
        <strain evidence="16">DSM 14684 / CIP 108061 / JCM 11494 / NBRC 100937 / ID131577</strain>
    </source>
</reference>
<keyword evidence="4 13" id="KW-0479">Metal-binding</keyword>
<dbReference type="GO" id="GO:0002161">
    <property type="term" value="F:aminoacyl-tRNA deacylase activity"/>
    <property type="evidence" value="ECO:0007669"/>
    <property type="project" value="TreeGrafter"/>
</dbReference>
<dbReference type="Gene3D" id="3.30.54.20">
    <property type="match status" value="1"/>
</dbReference>
<evidence type="ECO:0000256" key="5">
    <source>
        <dbReference type="ARBA" id="ARBA00022741"/>
    </source>
</evidence>
<keyword evidence="10 13" id="KW-0030">Aminoacyl-tRNA synthetase</keyword>
<comment type="cofactor">
    <cofactor evidence="13">
        <name>Zn(2+)</name>
        <dbReference type="ChEBI" id="CHEBI:29105"/>
    </cofactor>
    <text evidence="13">Binds 1 zinc ion per subunit.</text>
</comment>
<dbReference type="InterPro" id="IPR003156">
    <property type="entry name" value="DHHA1_dom"/>
</dbReference>
<dbReference type="HOGENOM" id="CLU_004485_1_1_11"/>
<sequence length="888" mass="95853">MPMTSDEIRETFLSFFQQREHLRLQSAPLVPTAHDPSVLLTTAGMHPLKPYFQGVEQPPATRLTSCQKCFRATDIENVGNTLRHLTCFEMLGNFSIGDYFKEEVIAFAWELSTQGFGLDPERIWVTVFGGDEELGLGADEEAIELWQKVGVPRERIVECSREDNFWQAGPTGPCGPCSELYLDRGLDFGAPDDLPAGENERFLEFWNLVFMQYDQNPVNTLAPLPSKNIDTGLGLNRFAAMLQGKESVFETDQFWPLIELGQELSGRSYGQDEATTRALRILADHSRAMTFLVADGVVPSNEDRGYILRRVMRRAIQHGRRIGIEPGFLPKFAARVEQIMGAAYPEIVEHSDAIRKWLVAEEESFGRTLEQGTKLLDELIAQAKREGEEGLGAEDVFRLHDTYGFPIDITREIAAEHDLGVDEPGFEQLMDQQRARARAGAGGKGATGDGLRERAQELAGGAAFQSEFTGYATTAQETTVGALEAEDDGRVLVKLVESPFYAAGGGQVSDSGWVECADGDCRAEVLDVLRVAGGADQVVVVRPERGALKPGEHVHAVVDRQARHATEANHTATHLLHAALRRRLGGHVRQAGSAVQPDKLRFDFTHGQALSPDELRDVEDEVNEWVLANFPVRALTTTLDEAKRLGAMALFGEKYGDVVRMVEVGDGSFSRELCGGTHVRSTAEIGLFRVTAETSSAANVRRIEAITGPAAVRLLREHDGALRDAATALRATPEQVPAEVDKLRVRVKELEKAAKQGAGAGNGALDVDALVAGATEHGGGARVVAAAIELPDPKALPDVADRLKGKLGDAAIVLGTVSDGRVHLVASVAPALVERGVKAGAIVKVAAEVTGGGGGGRDTMARAGGRDPEKLSEAIDAARTAIEAALQG</sequence>
<dbReference type="Gene3D" id="2.40.30.130">
    <property type="match status" value="1"/>
</dbReference>
<dbReference type="PROSITE" id="PS50860">
    <property type="entry name" value="AA_TRNA_LIGASE_II_ALA"/>
    <property type="match status" value="1"/>
</dbReference>
<feature type="binding site" evidence="13">
    <location>
        <position position="674"/>
    </location>
    <ligand>
        <name>Zn(2+)</name>
        <dbReference type="ChEBI" id="CHEBI:29105"/>
    </ligand>
</feature>
<dbReference type="SUPFAM" id="SSF55681">
    <property type="entry name" value="Class II aaRS and biotin synthetases"/>
    <property type="match status" value="1"/>
</dbReference>
<dbReference type="GO" id="GO:0006419">
    <property type="term" value="P:alanyl-tRNA aminoacylation"/>
    <property type="evidence" value="ECO:0007669"/>
    <property type="project" value="UniProtKB-UniRule"/>
</dbReference>
<dbReference type="InterPro" id="IPR018163">
    <property type="entry name" value="Thr/Ala-tRNA-synth_IIc_edit"/>
</dbReference>
<dbReference type="SUPFAM" id="SSF101353">
    <property type="entry name" value="Putative anticodon-binding domain of alanyl-tRNA synthetase (AlaRS)"/>
    <property type="match status" value="1"/>
</dbReference>
<dbReference type="NCBIfam" id="TIGR00344">
    <property type="entry name" value="alaS"/>
    <property type="match status" value="1"/>
</dbReference>
<name>D3FCU1_CONWI</name>
<evidence type="ECO:0000313" key="16">
    <source>
        <dbReference type="Proteomes" id="UP000008229"/>
    </source>
</evidence>
<comment type="domain">
    <text evidence="13">Consists of three domains; the N-terminal catalytic domain, the editing domain and the C-terminal C-Ala domain. The editing domain removes incorrectly charged amino acids, while the C-Ala domain, along with tRNA(Ala), serves as a bridge to cooperatively bring together the editing and aminoacylation centers thus stimulating deacylation of misacylated tRNAs.</text>
</comment>
<dbReference type="Gene3D" id="3.30.930.10">
    <property type="entry name" value="Bira Bifunctional Protein, Domain 2"/>
    <property type="match status" value="1"/>
</dbReference>
<dbReference type="RefSeq" id="WP_012934504.1">
    <property type="nucleotide sequence ID" value="NC_013739.1"/>
</dbReference>
<dbReference type="SUPFAM" id="SSF50447">
    <property type="entry name" value="Translation proteins"/>
    <property type="match status" value="1"/>
</dbReference>
<dbReference type="SMART" id="SM00863">
    <property type="entry name" value="tRNA_SAD"/>
    <property type="match status" value="1"/>
</dbReference>
<dbReference type="InterPro" id="IPR002318">
    <property type="entry name" value="Ala-tRNA-lgiase_IIc"/>
</dbReference>
<evidence type="ECO:0000256" key="12">
    <source>
        <dbReference type="ARBA" id="ARBA00048300"/>
    </source>
</evidence>
<dbReference type="eggNOG" id="COG0013">
    <property type="taxonomic scope" value="Bacteria"/>
</dbReference>
<evidence type="ECO:0000256" key="6">
    <source>
        <dbReference type="ARBA" id="ARBA00022833"/>
    </source>
</evidence>
<dbReference type="GO" id="GO:0008270">
    <property type="term" value="F:zinc ion binding"/>
    <property type="evidence" value="ECO:0007669"/>
    <property type="project" value="UniProtKB-UniRule"/>
</dbReference>
<keyword evidence="6 13" id="KW-0862">Zinc</keyword>
<evidence type="ECO:0000256" key="1">
    <source>
        <dbReference type="ARBA" id="ARBA00008226"/>
    </source>
</evidence>
<feature type="binding site" evidence="13">
    <location>
        <position position="574"/>
    </location>
    <ligand>
        <name>Zn(2+)</name>
        <dbReference type="ChEBI" id="CHEBI:29105"/>
    </ligand>
</feature>
<dbReference type="EC" id="6.1.1.7" evidence="13"/>
<evidence type="ECO:0000256" key="10">
    <source>
        <dbReference type="ARBA" id="ARBA00023146"/>
    </source>
</evidence>
<dbReference type="KEGG" id="cwo:Cwoe_3034"/>
<feature type="binding site" evidence="13">
    <location>
        <position position="570"/>
    </location>
    <ligand>
        <name>Zn(2+)</name>
        <dbReference type="ChEBI" id="CHEBI:29105"/>
    </ligand>
</feature>
<dbReference type="FunFam" id="3.10.310.40:FF:000001">
    <property type="entry name" value="Alanine--tRNA ligase"/>
    <property type="match status" value="1"/>
</dbReference>
<evidence type="ECO:0000256" key="3">
    <source>
        <dbReference type="ARBA" id="ARBA00022598"/>
    </source>
</evidence>
<dbReference type="Pfam" id="PF02272">
    <property type="entry name" value="DHHA1"/>
    <property type="match status" value="1"/>
</dbReference>
<keyword evidence="8 13" id="KW-0694">RNA-binding</keyword>
<keyword evidence="2 13" id="KW-0820">tRNA-binding</keyword>
<comment type="function">
    <text evidence="11 13">Catalyzes the attachment of alanine to tRNA(Ala) in a two-step reaction: alanine is first activated by ATP to form Ala-AMP and then transferred to the acceptor end of tRNA(Ala). Also edits incorrectly charged Ser-tRNA(Ala) and Gly-tRNA(Ala) via its editing domain.</text>
</comment>
<dbReference type="InterPro" id="IPR009000">
    <property type="entry name" value="Transl_B-barrel_sf"/>
</dbReference>
<evidence type="ECO:0000256" key="8">
    <source>
        <dbReference type="ARBA" id="ARBA00022884"/>
    </source>
</evidence>
<dbReference type="Gene3D" id="6.10.250.550">
    <property type="match status" value="1"/>
</dbReference>
<dbReference type="SUPFAM" id="SSF55186">
    <property type="entry name" value="ThrRS/AlaRS common domain"/>
    <property type="match status" value="1"/>
</dbReference>
<comment type="similarity">
    <text evidence="1 13">Belongs to the class-II aminoacyl-tRNA synthetase family.</text>
</comment>
<dbReference type="InterPro" id="IPR018162">
    <property type="entry name" value="Ala-tRNA-ligase_IIc_anticod-bd"/>
</dbReference>
<evidence type="ECO:0000256" key="9">
    <source>
        <dbReference type="ARBA" id="ARBA00022917"/>
    </source>
</evidence>
<dbReference type="PANTHER" id="PTHR11777">
    <property type="entry name" value="ALANYL-TRNA SYNTHETASE"/>
    <property type="match status" value="1"/>
</dbReference>
<keyword evidence="13" id="KW-0963">Cytoplasm</keyword>
<dbReference type="GO" id="GO:0000049">
    <property type="term" value="F:tRNA binding"/>
    <property type="evidence" value="ECO:0007669"/>
    <property type="project" value="UniProtKB-KW"/>
</dbReference>
<dbReference type="GO" id="GO:0005829">
    <property type="term" value="C:cytosol"/>
    <property type="evidence" value="ECO:0007669"/>
    <property type="project" value="TreeGrafter"/>
</dbReference>
<dbReference type="GO" id="GO:0004813">
    <property type="term" value="F:alanine-tRNA ligase activity"/>
    <property type="evidence" value="ECO:0007669"/>
    <property type="project" value="UniProtKB-UniRule"/>
</dbReference>
<dbReference type="Pfam" id="PF07973">
    <property type="entry name" value="tRNA_SAD"/>
    <property type="match status" value="1"/>
</dbReference>
<evidence type="ECO:0000256" key="13">
    <source>
        <dbReference type="HAMAP-Rule" id="MF_00036"/>
    </source>
</evidence>
<dbReference type="InterPro" id="IPR050058">
    <property type="entry name" value="Ala-tRNA_ligase"/>
</dbReference>
<dbReference type="InterPro" id="IPR045864">
    <property type="entry name" value="aa-tRNA-synth_II/BPL/LPL"/>
</dbReference>
<dbReference type="PANTHER" id="PTHR11777:SF9">
    <property type="entry name" value="ALANINE--TRNA LIGASE, CYTOPLASMIC"/>
    <property type="match status" value="1"/>
</dbReference>
<dbReference type="FunFam" id="3.30.54.20:FF:000001">
    <property type="entry name" value="Alanine--tRNA ligase"/>
    <property type="match status" value="1"/>
</dbReference>
<dbReference type="GO" id="GO:0005524">
    <property type="term" value="F:ATP binding"/>
    <property type="evidence" value="ECO:0007669"/>
    <property type="project" value="UniProtKB-UniRule"/>
</dbReference>
<evidence type="ECO:0000256" key="7">
    <source>
        <dbReference type="ARBA" id="ARBA00022840"/>
    </source>
</evidence>
<comment type="subcellular location">
    <subcellularLocation>
        <location evidence="13">Cytoplasm</location>
    </subcellularLocation>
</comment>
<evidence type="ECO:0000256" key="2">
    <source>
        <dbReference type="ARBA" id="ARBA00022555"/>
    </source>
</evidence>
<reference evidence="15 16" key="1">
    <citation type="journal article" date="2010" name="Stand. Genomic Sci.">
        <title>Complete genome sequence of Conexibacter woesei type strain (ID131577).</title>
        <authorList>
            <person name="Pukall R."/>
            <person name="Lapidus A."/>
            <person name="Glavina Del Rio T."/>
            <person name="Copeland A."/>
            <person name="Tice H."/>
            <person name="Cheng J.-F."/>
            <person name="Lucas S."/>
            <person name="Chen F."/>
            <person name="Nolan M."/>
            <person name="Bruce D."/>
            <person name="Goodwin L."/>
            <person name="Pitluck S."/>
            <person name="Mavromatis K."/>
            <person name="Ivanova N."/>
            <person name="Ovchinnikova G."/>
            <person name="Pati A."/>
            <person name="Chen A."/>
            <person name="Palaniappan K."/>
            <person name="Land M."/>
            <person name="Hauser L."/>
            <person name="Chang Y.-J."/>
            <person name="Jeffries C.D."/>
            <person name="Chain P."/>
            <person name="Meincke L."/>
            <person name="Sims D."/>
            <person name="Brettin T."/>
            <person name="Detter J.C."/>
            <person name="Rohde M."/>
            <person name="Goeker M."/>
            <person name="Bristow J."/>
            <person name="Eisen J.A."/>
            <person name="Markowitz V."/>
            <person name="Kyrpides N.C."/>
            <person name="Klenk H.-P."/>
            <person name="Hugenholtz P."/>
        </authorList>
    </citation>
    <scope>NUCLEOTIDE SEQUENCE [LARGE SCALE GENOMIC DNA]</scope>
    <source>
        <strain evidence="16">DSM 14684 / CIP 108061 / JCM 11494 / NBRC 100937 / ID131577</strain>
    </source>
</reference>
<keyword evidence="7 13" id="KW-0067">ATP-binding</keyword>
<dbReference type="FunFam" id="3.30.980.10:FF:000004">
    <property type="entry name" value="Alanine--tRNA ligase, cytoplasmic"/>
    <property type="match status" value="1"/>
</dbReference>
<dbReference type="Gene3D" id="3.30.980.10">
    <property type="entry name" value="Threonyl-trna Synthetase, Chain A, domain 2"/>
    <property type="match status" value="1"/>
</dbReference>
<evidence type="ECO:0000313" key="15">
    <source>
        <dbReference type="EMBL" id="ADB51453.1"/>
    </source>
</evidence>
<proteinExistence type="inferred from homology"/>
<dbReference type="Pfam" id="PF01411">
    <property type="entry name" value="tRNA-synt_2c"/>
    <property type="match status" value="1"/>
</dbReference>
<dbReference type="InterPro" id="IPR023033">
    <property type="entry name" value="Ala_tRNA_ligase_euk/bac"/>
</dbReference>
<organism evidence="15 16">
    <name type="scientific">Conexibacter woesei (strain DSM 14684 / CCUG 47730 / CIP 108061 / JCM 11494 / NBRC 100937 / ID131577)</name>
    <dbReference type="NCBI Taxonomy" id="469383"/>
    <lineage>
        <taxon>Bacteria</taxon>
        <taxon>Bacillati</taxon>
        <taxon>Actinomycetota</taxon>
        <taxon>Thermoleophilia</taxon>
        <taxon>Solirubrobacterales</taxon>
        <taxon>Conexibacteraceae</taxon>
        <taxon>Conexibacter</taxon>
    </lineage>
</organism>
<dbReference type="InterPro" id="IPR012947">
    <property type="entry name" value="tRNA_SAD"/>
</dbReference>
<dbReference type="InterPro" id="IPR018164">
    <property type="entry name" value="Ala-tRNA-synth_IIc_N"/>
</dbReference>
<dbReference type="PRINTS" id="PR00980">
    <property type="entry name" value="TRNASYNTHALA"/>
</dbReference>
<comment type="catalytic activity">
    <reaction evidence="12 13">
        <text>tRNA(Ala) + L-alanine + ATP = L-alanyl-tRNA(Ala) + AMP + diphosphate</text>
        <dbReference type="Rhea" id="RHEA:12540"/>
        <dbReference type="Rhea" id="RHEA-COMP:9657"/>
        <dbReference type="Rhea" id="RHEA-COMP:9923"/>
        <dbReference type="ChEBI" id="CHEBI:30616"/>
        <dbReference type="ChEBI" id="CHEBI:33019"/>
        <dbReference type="ChEBI" id="CHEBI:57972"/>
        <dbReference type="ChEBI" id="CHEBI:78442"/>
        <dbReference type="ChEBI" id="CHEBI:78497"/>
        <dbReference type="ChEBI" id="CHEBI:456215"/>
        <dbReference type="EC" id="6.1.1.7"/>
    </reaction>
</comment>